<gene>
    <name evidence="3" type="ORF">BSL78_04913</name>
</gene>
<dbReference type="SUPFAM" id="SSF49265">
    <property type="entry name" value="Fibronectin type III"/>
    <property type="match status" value="1"/>
</dbReference>
<feature type="domain" description="Tyrosine-protein phosphatase" evidence="1">
    <location>
        <begin position="1"/>
        <end position="192"/>
    </location>
</feature>
<comment type="caution">
    <text evidence="3">The sequence shown here is derived from an EMBL/GenBank/DDBJ whole genome shotgun (WGS) entry which is preliminary data.</text>
</comment>
<sequence length="310" mass="35092">MFTYDHSRVVLEKLMEEPDSDYYNASYILDQRGETSLIASQAPNKASLNDFWRLIWQEKVSTIDRCTQYWPNQEGGSKSFGHIVVSWATTVHFADFDVKELHVVNTSVTIKWRAWNEQTDVGDPPVVGYVVYYRKNVTESWSNVTIIESSQLLQYTQKNLEEDTIYAFSVSAVREGDMGEGRMGPPVTVKTLCGVQSTPTAVMATVTDLNQLNVTWQAYTSQDSYHRISLNVAEWRIPPRSVSWYPELSTILSLVCLSFEASSSCAVEGYRQIFKSMNPAVRAMFGEVEALLGCSSPPPVRRKPRDLLVL</sequence>
<dbReference type="PROSITE" id="PS50055">
    <property type="entry name" value="TYR_PHOSPHATASE_PTP"/>
    <property type="match status" value="1"/>
</dbReference>
<dbReference type="PROSITE" id="PS50853">
    <property type="entry name" value="FN3"/>
    <property type="match status" value="1"/>
</dbReference>
<dbReference type="EMBL" id="MRZV01000120">
    <property type="protein sequence ID" value="PIK58189.1"/>
    <property type="molecule type" value="Genomic_DNA"/>
</dbReference>
<dbReference type="SMART" id="SM00194">
    <property type="entry name" value="PTPc"/>
    <property type="match status" value="1"/>
</dbReference>
<dbReference type="Pfam" id="PF00102">
    <property type="entry name" value="Y_phosphatase"/>
    <property type="match status" value="1"/>
</dbReference>
<dbReference type="OrthoDB" id="6144703at2759"/>
<dbReference type="CDD" id="cd00063">
    <property type="entry name" value="FN3"/>
    <property type="match status" value="1"/>
</dbReference>
<keyword evidence="4" id="KW-1185">Reference proteome</keyword>
<proteinExistence type="predicted"/>
<dbReference type="GO" id="GO:0004725">
    <property type="term" value="F:protein tyrosine phosphatase activity"/>
    <property type="evidence" value="ECO:0007669"/>
    <property type="project" value="InterPro"/>
</dbReference>
<organism evidence="3 4">
    <name type="scientific">Stichopus japonicus</name>
    <name type="common">Sea cucumber</name>
    <dbReference type="NCBI Taxonomy" id="307972"/>
    <lineage>
        <taxon>Eukaryota</taxon>
        <taxon>Metazoa</taxon>
        <taxon>Echinodermata</taxon>
        <taxon>Eleutherozoa</taxon>
        <taxon>Echinozoa</taxon>
        <taxon>Holothuroidea</taxon>
        <taxon>Aspidochirotacea</taxon>
        <taxon>Aspidochirotida</taxon>
        <taxon>Stichopodidae</taxon>
        <taxon>Apostichopus</taxon>
    </lineage>
</organism>
<keyword evidence="3" id="KW-0675">Receptor</keyword>
<evidence type="ECO:0000259" key="2">
    <source>
        <dbReference type="PROSITE" id="PS50853"/>
    </source>
</evidence>
<dbReference type="SMART" id="SM00060">
    <property type="entry name" value="FN3"/>
    <property type="match status" value="1"/>
</dbReference>
<feature type="domain" description="Fibronectin type-III" evidence="2">
    <location>
        <begin position="94"/>
        <end position="194"/>
    </location>
</feature>
<evidence type="ECO:0000313" key="4">
    <source>
        <dbReference type="Proteomes" id="UP000230750"/>
    </source>
</evidence>
<dbReference type="PANTHER" id="PTHR26391">
    <property type="entry name" value="INACTIVE TYROSINE-PROTEIN KINASE 7"/>
    <property type="match status" value="1"/>
</dbReference>
<protein>
    <submittedName>
        <fullName evidence="3">Putative receptor-type tyrosine-protein phosphatase kappa</fullName>
    </submittedName>
</protein>
<accession>A0A2G8LD47</accession>
<dbReference type="PANTHER" id="PTHR26391:SF18">
    <property type="entry name" value="PROTEIN KINASE RECEPTOR TIE-1, PUTATIVE-RELATED"/>
    <property type="match status" value="1"/>
</dbReference>
<dbReference type="InterPro" id="IPR029021">
    <property type="entry name" value="Prot-tyrosine_phosphatase-like"/>
</dbReference>
<dbReference type="InterPro" id="IPR003961">
    <property type="entry name" value="FN3_dom"/>
</dbReference>
<name>A0A2G8LD47_STIJA</name>
<dbReference type="InterPro" id="IPR000242">
    <property type="entry name" value="PTP_cat"/>
</dbReference>
<reference evidence="3 4" key="1">
    <citation type="journal article" date="2017" name="PLoS Biol.">
        <title>The sea cucumber genome provides insights into morphological evolution and visceral regeneration.</title>
        <authorList>
            <person name="Zhang X."/>
            <person name="Sun L."/>
            <person name="Yuan J."/>
            <person name="Sun Y."/>
            <person name="Gao Y."/>
            <person name="Zhang L."/>
            <person name="Li S."/>
            <person name="Dai H."/>
            <person name="Hamel J.F."/>
            <person name="Liu C."/>
            <person name="Yu Y."/>
            <person name="Liu S."/>
            <person name="Lin W."/>
            <person name="Guo K."/>
            <person name="Jin S."/>
            <person name="Xu P."/>
            <person name="Storey K.B."/>
            <person name="Huan P."/>
            <person name="Zhang T."/>
            <person name="Zhou Y."/>
            <person name="Zhang J."/>
            <person name="Lin C."/>
            <person name="Li X."/>
            <person name="Xing L."/>
            <person name="Huo D."/>
            <person name="Sun M."/>
            <person name="Wang L."/>
            <person name="Mercier A."/>
            <person name="Li F."/>
            <person name="Yang H."/>
            <person name="Xiang J."/>
        </authorList>
    </citation>
    <scope>NUCLEOTIDE SEQUENCE [LARGE SCALE GENOMIC DNA]</scope>
    <source>
        <strain evidence="3">Shaxun</strain>
        <tissue evidence="3">Muscle</tissue>
    </source>
</reference>
<evidence type="ECO:0000313" key="3">
    <source>
        <dbReference type="EMBL" id="PIK58189.1"/>
    </source>
</evidence>
<evidence type="ECO:0000259" key="1">
    <source>
        <dbReference type="PROSITE" id="PS50055"/>
    </source>
</evidence>
<dbReference type="AlphaFoldDB" id="A0A2G8LD47"/>
<dbReference type="InterPro" id="IPR036116">
    <property type="entry name" value="FN3_sf"/>
</dbReference>
<dbReference type="Proteomes" id="UP000230750">
    <property type="component" value="Unassembled WGS sequence"/>
</dbReference>
<dbReference type="Gene3D" id="3.90.190.10">
    <property type="entry name" value="Protein tyrosine phosphatase superfamily"/>
    <property type="match status" value="1"/>
</dbReference>
<dbReference type="STRING" id="307972.A0A2G8LD47"/>
<dbReference type="PRINTS" id="PR00700">
    <property type="entry name" value="PRTYPHPHTASE"/>
</dbReference>
<dbReference type="SUPFAM" id="SSF52799">
    <property type="entry name" value="(Phosphotyrosine protein) phosphatases II"/>
    <property type="match status" value="1"/>
</dbReference>